<dbReference type="Pfam" id="PF20990">
    <property type="entry name" value="DUF2207_C"/>
    <property type="match status" value="1"/>
</dbReference>
<dbReference type="RefSeq" id="WP_153982441.1">
    <property type="nucleotide sequence ID" value="NZ_BAAANZ010000008.1"/>
</dbReference>
<feature type="compositionally biased region" description="Low complexity" evidence="1">
    <location>
        <begin position="598"/>
        <end position="608"/>
    </location>
</feature>
<evidence type="ECO:0000313" key="5">
    <source>
        <dbReference type="EMBL" id="MBB5618884.1"/>
    </source>
</evidence>
<evidence type="ECO:0000313" key="6">
    <source>
        <dbReference type="Proteomes" id="UP000552883"/>
    </source>
</evidence>
<dbReference type="InterPro" id="IPR018702">
    <property type="entry name" value="DUF2207"/>
</dbReference>
<feature type="transmembrane region" description="Helical" evidence="2">
    <location>
        <begin position="436"/>
        <end position="457"/>
    </location>
</feature>
<dbReference type="Proteomes" id="UP000552883">
    <property type="component" value="Unassembled WGS sequence"/>
</dbReference>
<protein>
    <submittedName>
        <fullName evidence="5">Putative membrane protein YgcG</fullName>
    </submittedName>
</protein>
<name>A0A840XCL8_9MICO</name>
<keyword evidence="2" id="KW-0812">Transmembrane</keyword>
<dbReference type="AlphaFoldDB" id="A0A840XCL8"/>
<dbReference type="OrthoDB" id="4973253at2"/>
<sequence length="628" mass="67107">MRRLLLPTIAGSIVLGLIVAAVVVAVRGALPTPLASGPVERTEAFAAVSVERLPTLDTVRTGVDDFTFDSFDVEYRLGRDADGHATLLTTETLVARFPEFDQNRGIRRSLPATYQGRTTSLRVISVTDEDGNPRPYEVEDGSGIVDVIAAVPEGQYVRGEQTYVITYSQRDVVDFFESSGAEEFYWNLNGTDWAQPFARVSARVVLNDGLRSALLGQEACYRGYAGSTDRCAITLTGDTFAVDELAIAPFQTVTIAIGFEPGTFTLFDRSYLASPWAWLQLLGVAVAVITAIWAVVLRLTRYRDAPGRPVIVAEYLPPKGVSLLEAAVLTKRRSRAVASQLVDFAVRRVITIIEAPGGWFGMRSTWRLRLESALGVEGEERALLGKFFGGSLSGGAEHTLTAQNTSLSTAIQKQLLRIQTANQKRGWRSAVAPRHAGGLSALVIAAQIVAFIAGVLVTDEGRGGDLGGFLIPVGILCFFVVAGCLYRQPLTAEGAEVVDHLKGLERYIELAEADRMRVLQSPEGALREPIDATSRDERLKLVERLLPWAVLTNHEKEWAKELGEFYEDGQSPTWFSSSRPFSVGAFAAGVGSVSSTLSSSYSGSSSSGGSSGGGSSGGGGGGGGGGGV</sequence>
<feature type="region of interest" description="Disordered" evidence="1">
    <location>
        <begin position="598"/>
        <end position="628"/>
    </location>
</feature>
<keyword evidence="6" id="KW-1185">Reference proteome</keyword>
<dbReference type="EMBL" id="JACHBS010000001">
    <property type="protein sequence ID" value="MBB5618884.1"/>
    <property type="molecule type" value="Genomic_DNA"/>
</dbReference>
<accession>A0A840XCL8</accession>
<feature type="transmembrane region" description="Helical" evidence="2">
    <location>
        <begin position="276"/>
        <end position="299"/>
    </location>
</feature>
<feature type="domain" description="Predicted membrane protein YciQ-like C-terminal" evidence="4">
    <location>
        <begin position="314"/>
        <end position="562"/>
    </location>
</feature>
<feature type="transmembrane region" description="Helical" evidence="2">
    <location>
        <begin position="469"/>
        <end position="486"/>
    </location>
</feature>
<evidence type="ECO:0000259" key="4">
    <source>
        <dbReference type="Pfam" id="PF20990"/>
    </source>
</evidence>
<proteinExistence type="predicted"/>
<keyword evidence="2" id="KW-0472">Membrane</keyword>
<organism evidence="5 6">
    <name type="scientific">Microcella frigidaquae</name>
    <dbReference type="NCBI Taxonomy" id="424758"/>
    <lineage>
        <taxon>Bacteria</taxon>
        <taxon>Bacillati</taxon>
        <taxon>Actinomycetota</taxon>
        <taxon>Actinomycetes</taxon>
        <taxon>Micrococcales</taxon>
        <taxon>Microbacteriaceae</taxon>
        <taxon>Microcella</taxon>
    </lineage>
</organism>
<feature type="domain" description="DUF2207" evidence="3">
    <location>
        <begin position="71"/>
        <end position="206"/>
    </location>
</feature>
<comment type="caution">
    <text evidence="5">The sequence shown here is derived from an EMBL/GenBank/DDBJ whole genome shotgun (WGS) entry which is preliminary data.</text>
</comment>
<evidence type="ECO:0000259" key="3">
    <source>
        <dbReference type="Pfam" id="PF09972"/>
    </source>
</evidence>
<keyword evidence="2" id="KW-1133">Transmembrane helix</keyword>
<dbReference type="Pfam" id="PF09972">
    <property type="entry name" value="DUF2207"/>
    <property type="match status" value="1"/>
</dbReference>
<reference evidence="5 6" key="1">
    <citation type="submission" date="2020-08" db="EMBL/GenBank/DDBJ databases">
        <title>Sequencing the genomes of 1000 actinobacteria strains.</title>
        <authorList>
            <person name="Klenk H.-P."/>
        </authorList>
    </citation>
    <scope>NUCLEOTIDE SEQUENCE [LARGE SCALE GENOMIC DNA]</scope>
    <source>
        <strain evidence="5 6">DSM 23889</strain>
    </source>
</reference>
<evidence type="ECO:0000256" key="2">
    <source>
        <dbReference type="SAM" id="Phobius"/>
    </source>
</evidence>
<feature type="compositionally biased region" description="Gly residues" evidence="1">
    <location>
        <begin position="609"/>
        <end position="628"/>
    </location>
</feature>
<dbReference type="InterPro" id="IPR048389">
    <property type="entry name" value="YciQ-like_C"/>
</dbReference>
<evidence type="ECO:0000256" key="1">
    <source>
        <dbReference type="SAM" id="MobiDB-lite"/>
    </source>
</evidence>
<gene>
    <name evidence="5" type="ORF">BJ959_002380</name>
</gene>